<dbReference type="InterPro" id="IPR043376">
    <property type="entry name" value="NPG1-like"/>
</dbReference>
<dbReference type="SUPFAM" id="SSF48452">
    <property type="entry name" value="TPR-like"/>
    <property type="match status" value="1"/>
</dbReference>
<dbReference type="SMART" id="SM00028">
    <property type="entry name" value="TPR"/>
    <property type="match status" value="2"/>
</dbReference>
<dbReference type="Gene3D" id="1.25.40.10">
    <property type="entry name" value="Tetratricopeptide repeat domain"/>
    <property type="match status" value="1"/>
</dbReference>
<sequence length="121" mass="13406">MLQVRSYYLKILEAQGVMQEGRGQVEEAWPAYLQALMLDPDHAPALISIGELLRKKGSMSLPVARSFLCDALRIEPTNRAAWYCLGMIHKEDGRTTDASDCFQAAAMLAESDPIESFSSVL</sequence>
<dbReference type="PROSITE" id="PS50005">
    <property type="entry name" value="TPR"/>
    <property type="match status" value="1"/>
</dbReference>
<keyword evidence="3" id="KW-1185">Reference proteome</keyword>
<dbReference type="InterPro" id="IPR011990">
    <property type="entry name" value="TPR-like_helical_dom_sf"/>
</dbReference>
<comment type="caution">
    <text evidence="2">The sequence shown here is derived from an EMBL/GenBank/DDBJ whole genome shotgun (WGS) entry which is preliminary data.</text>
</comment>
<keyword evidence="1" id="KW-0802">TPR repeat</keyword>
<evidence type="ECO:0000313" key="3">
    <source>
        <dbReference type="Proteomes" id="UP001419268"/>
    </source>
</evidence>
<reference evidence="2 3" key="1">
    <citation type="submission" date="2024-01" db="EMBL/GenBank/DDBJ databases">
        <title>Genome assemblies of Stephania.</title>
        <authorList>
            <person name="Yang L."/>
        </authorList>
    </citation>
    <scope>NUCLEOTIDE SEQUENCE [LARGE SCALE GENOMIC DNA]</scope>
    <source>
        <strain evidence="2">JXDWG</strain>
        <tissue evidence="2">Leaf</tissue>
    </source>
</reference>
<name>A0AAP0JSL2_9MAGN</name>
<dbReference type="Pfam" id="PF13181">
    <property type="entry name" value="TPR_8"/>
    <property type="match status" value="1"/>
</dbReference>
<evidence type="ECO:0000256" key="1">
    <source>
        <dbReference type="PROSITE-ProRule" id="PRU00339"/>
    </source>
</evidence>
<dbReference type="AlphaFoldDB" id="A0AAP0JSL2"/>
<dbReference type="EMBL" id="JBBNAG010000004">
    <property type="protein sequence ID" value="KAK9139453.1"/>
    <property type="molecule type" value="Genomic_DNA"/>
</dbReference>
<dbReference type="InterPro" id="IPR019734">
    <property type="entry name" value="TPR_rpt"/>
</dbReference>
<accession>A0AAP0JSL2</accession>
<dbReference type="PANTHER" id="PTHR44102">
    <property type="entry name" value="PROTEIN NPG1"/>
    <property type="match status" value="1"/>
</dbReference>
<protein>
    <submittedName>
        <fullName evidence="2">Uncharacterized protein</fullName>
    </submittedName>
</protein>
<dbReference type="Proteomes" id="UP001419268">
    <property type="component" value="Unassembled WGS sequence"/>
</dbReference>
<gene>
    <name evidence="2" type="ORF">Scep_009134</name>
</gene>
<proteinExistence type="predicted"/>
<organism evidence="2 3">
    <name type="scientific">Stephania cephalantha</name>
    <dbReference type="NCBI Taxonomy" id="152367"/>
    <lineage>
        <taxon>Eukaryota</taxon>
        <taxon>Viridiplantae</taxon>
        <taxon>Streptophyta</taxon>
        <taxon>Embryophyta</taxon>
        <taxon>Tracheophyta</taxon>
        <taxon>Spermatophyta</taxon>
        <taxon>Magnoliopsida</taxon>
        <taxon>Ranunculales</taxon>
        <taxon>Menispermaceae</taxon>
        <taxon>Menispermoideae</taxon>
        <taxon>Cissampelideae</taxon>
        <taxon>Stephania</taxon>
    </lineage>
</organism>
<feature type="repeat" description="TPR" evidence="1">
    <location>
        <begin position="9"/>
        <end position="42"/>
    </location>
</feature>
<evidence type="ECO:0000313" key="2">
    <source>
        <dbReference type="EMBL" id="KAK9139453.1"/>
    </source>
</evidence>
<dbReference type="PANTHER" id="PTHR44102:SF5">
    <property type="entry name" value="PROTEIN NPG1"/>
    <property type="match status" value="1"/>
</dbReference>